<feature type="transmembrane region" description="Helical" evidence="2">
    <location>
        <begin position="272"/>
        <end position="289"/>
    </location>
</feature>
<feature type="transmembrane region" description="Helical" evidence="2">
    <location>
        <begin position="366"/>
        <end position="385"/>
    </location>
</feature>
<evidence type="ECO:0000256" key="2">
    <source>
        <dbReference type="SAM" id="Phobius"/>
    </source>
</evidence>
<feature type="transmembrane region" description="Helical" evidence="2">
    <location>
        <begin position="296"/>
        <end position="315"/>
    </location>
</feature>
<keyword evidence="4" id="KW-1185">Reference proteome</keyword>
<proteinExistence type="predicted"/>
<accession>A0ABU1U190</accession>
<evidence type="ECO:0000256" key="1">
    <source>
        <dbReference type="SAM" id="MobiDB-lite"/>
    </source>
</evidence>
<reference evidence="3 4" key="1">
    <citation type="submission" date="2023-07" db="EMBL/GenBank/DDBJ databases">
        <title>Sorghum-associated microbial communities from plants grown in Nebraska, USA.</title>
        <authorList>
            <person name="Schachtman D."/>
        </authorList>
    </citation>
    <scope>NUCLEOTIDE SEQUENCE [LARGE SCALE GENOMIC DNA]</scope>
    <source>
        <strain evidence="3 4">BE211</strain>
    </source>
</reference>
<dbReference type="RefSeq" id="WP_310258728.1">
    <property type="nucleotide sequence ID" value="NZ_JAVDWA010000003.1"/>
</dbReference>
<dbReference type="Proteomes" id="UP001258181">
    <property type="component" value="Unassembled WGS sequence"/>
</dbReference>
<protein>
    <submittedName>
        <fullName evidence="3">Hydrogenase/urease accessory protein HupE</fullName>
    </submittedName>
</protein>
<dbReference type="EMBL" id="JAVDWA010000003">
    <property type="protein sequence ID" value="MDR7073222.1"/>
    <property type="molecule type" value="Genomic_DNA"/>
</dbReference>
<feature type="compositionally biased region" description="Low complexity" evidence="1">
    <location>
        <begin position="180"/>
        <end position="194"/>
    </location>
</feature>
<comment type="caution">
    <text evidence="3">The sequence shown here is derived from an EMBL/GenBank/DDBJ whole genome shotgun (WGS) entry which is preliminary data.</text>
</comment>
<dbReference type="Pfam" id="PF13795">
    <property type="entry name" value="HupE_UreJ_2"/>
    <property type="match status" value="1"/>
</dbReference>
<evidence type="ECO:0000313" key="3">
    <source>
        <dbReference type="EMBL" id="MDR7073222.1"/>
    </source>
</evidence>
<dbReference type="PROSITE" id="PS00018">
    <property type="entry name" value="EF_HAND_1"/>
    <property type="match status" value="1"/>
</dbReference>
<feature type="region of interest" description="Disordered" evidence="1">
    <location>
        <begin position="180"/>
        <end position="203"/>
    </location>
</feature>
<feature type="transmembrane region" description="Helical" evidence="2">
    <location>
        <begin position="335"/>
        <end position="354"/>
    </location>
</feature>
<evidence type="ECO:0000313" key="4">
    <source>
        <dbReference type="Proteomes" id="UP001258181"/>
    </source>
</evidence>
<dbReference type="InterPro" id="IPR018247">
    <property type="entry name" value="EF_Hand_1_Ca_BS"/>
</dbReference>
<feature type="transmembrane region" description="Helical" evidence="2">
    <location>
        <begin position="209"/>
        <end position="231"/>
    </location>
</feature>
<name>A0ABU1U190_9BACL</name>
<sequence>MKNNPFIIVLLAVILLFLQRQNIAVAHPLSAAFTNIKISNNVTELTYSIDSLSVIEGIGGDKNEDGELTEKELKPIANRVEEWVEDSLVLEMNDQQQTAELDKLYLEKRADKAVVTLQFKLPGFEDGQTVRLLDGIFTSGNTASSYTNFLTINYDGQISESVIQGKNREWTMLLTANQQEQQSQSASSDSTTQTIPNQHPDSDANHDSWTSFFVLGMNHILTGYDHLLFLLALLIRKQSFKQYAALITAFTLAHSVTLTLSVLGLINLPSNIVEPLIALSICYVALENIFRKEIKFRWIITFLFGLIHGMGFASLLKEMTLPKEALASSLISFNAGIEIVQLAIVLLLLPLLAWFQRSPSYKKGMVAGSILILVMGGFWLIQRLIA</sequence>
<dbReference type="InterPro" id="IPR032809">
    <property type="entry name" value="Put_HupE_UreJ"/>
</dbReference>
<keyword evidence="2" id="KW-0472">Membrane</keyword>
<gene>
    <name evidence="3" type="ORF">J2X07_002208</name>
</gene>
<keyword evidence="2" id="KW-0812">Transmembrane</keyword>
<keyword evidence="2" id="KW-1133">Transmembrane helix</keyword>
<feature type="transmembrane region" description="Helical" evidence="2">
    <location>
        <begin position="243"/>
        <end position="266"/>
    </location>
</feature>
<organism evidence="3 4">
    <name type="scientific">Fictibacillus barbaricus</name>
    <dbReference type="NCBI Taxonomy" id="182136"/>
    <lineage>
        <taxon>Bacteria</taxon>
        <taxon>Bacillati</taxon>
        <taxon>Bacillota</taxon>
        <taxon>Bacilli</taxon>
        <taxon>Bacillales</taxon>
        <taxon>Fictibacillaceae</taxon>
        <taxon>Fictibacillus</taxon>
    </lineage>
</organism>